<organism evidence="1 2">
    <name type="scientific">Exophiala viscosa</name>
    <dbReference type="NCBI Taxonomy" id="2486360"/>
    <lineage>
        <taxon>Eukaryota</taxon>
        <taxon>Fungi</taxon>
        <taxon>Dikarya</taxon>
        <taxon>Ascomycota</taxon>
        <taxon>Pezizomycotina</taxon>
        <taxon>Eurotiomycetes</taxon>
        <taxon>Chaetothyriomycetidae</taxon>
        <taxon>Chaetothyriales</taxon>
        <taxon>Herpotrichiellaceae</taxon>
        <taxon>Exophiala</taxon>
    </lineage>
</organism>
<dbReference type="AlphaFoldDB" id="A0AAN6II64"/>
<evidence type="ECO:0000313" key="1">
    <source>
        <dbReference type="EMBL" id="KAI1616164.1"/>
    </source>
</evidence>
<sequence length="158" mass="17337">MLRGPVLGSRGPCAVCLRPGFWPAHALAHAFLESDIPPGALPSSSFPRLGSAKLIDELRSHRPFSFPPKSTVLIHTSRLCIQHHPPPHIVSHLPIIPPTCIQQLVQLREPSNTQLVPPPFCLSEDHSLSSSTFSFSFPHLPSSKGRYRCTETPSRSSL</sequence>
<dbReference type="EMBL" id="MU404351">
    <property type="protein sequence ID" value="KAI1616164.1"/>
    <property type="molecule type" value="Genomic_DNA"/>
</dbReference>
<comment type="caution">
    <text evidence="1">The sequence shown here is derived from an EMBL/GenBank/DDBJ whole genome shotgun (WGS) entry which is preliminary data.</text>
</comment>
<name>A0AAN6II64_9EURO</name>
<gene>
    <name evidence="1" type="ORF">EDD36DRAFT_124999</name>
</gene>
<accession>A0AAN6II64</accession>
<evidence type="ECO:0000313" key="2">
    <source>
        <dbReference type="Proteomes" id="UP001203852"/>
    </source>
</evidence>
<protein>
    <submittedName>
        <fullName evidence="1">Uncharacterized protein</fullName>
    </submittedName>
</protein>
<reference evidence="1" key="1">
    <citation type="journal article" date="2022" name="bioRxiv">
        <title>Deciphering the potential niche of two novel black yeast fungi from a biological soil crust based on their genomes, phenotypes, and melanin regulation.</title>
        <authorList>
            <consortium name="DOE Joint Genome Institute"/>
            <person name="Carr E.C."/>
            <person name="Barton Q."/>
            <person name="Grambo S."/>
            <person name="Sullivan M."/>
            <person name="Renfro C.M."/>
            <person name="Kuo A."/>
            <person name="Pangilinan J."/>
            <person name="Lipzen A."/>
            <person name="Keymanesh K."/>
            <person name="Savage E."/>
            <person name="Barry K."/>
            <person name="Grigoriev I.V."/>
            <person name="Riekhof W.R."/>
            <person name="Harris S.S."/>
        </authorList>
    </citation>
    <scope>NUCLEOTIDE SEQUENCE</scope>
    <source>
        <strain evidence="1">JF 03-4F</strain>
    </source>
</reference>
<proteinExistence type="predicted"/>
<keyword evidence="2" id="KW-1185">Reference proteome</keyword>
<dbReference type="Proteomes" id="UP001203852">
    <property type="component" value="Unassembled WGS sequence"/>
</dbReference>